<dbReference type="AlphaFoldDB" id="A0A2P6NG13"/>
<keyword evidence="2" id="KW-1185">Reference proteome</keyword>
<accession>A0A2P6NG13</accession>
<dbReference type="Proteomes" id="UP000241769">
    <property type="component" value="Unassembled WGS sequence"/>
</dbReference>
<reference evidence="1 2" key="1">
    <citation type="journal article" date="2018" name="Genome Biol. Evol.">
        <title>Multiple Roots of Fruiting Body Formation in Amoebozoa.</title>
        <authorList>
            <person name="Hillmann F."/>
            <person name="Forbes G."/>
            <person name="Novohradska S."/>
            <person name="Ferling I."/>
            <person name="Riege K."/>
            <person name="Groth M."/>
            <person name="Westermann M."/>
            <person name="Marz M."/>
            <person name="Spaller T."/>
            <person name="Winckler T."/>
            <person name="Schaap P."/>
            <person name="Glockner G."/>
        </authorList>
    </citation>
    <scope>NUCLEOTIDE SEQUENCE [LARGE SCALE GENOMIC DNA]</scope>
    <source>
        <strain evidence="1 2">Jena</strain>
    </source>
</reference>
<organism evidence="1 2">
    <name type="scientific">Planoprotostelium fungivorum</name>
    <dbReference type="NCBI Taxonomy" id="1890364"/>
    <lineage>
        <taxon>Eukaryota</taxon>
        <taxon>Amoebozoa</taxon>
        <taxon>Evosea</taxon>
        <taxon>Variosea</taxon>
        <taxon>Cavosteliida</taxon>
        <taxon>Cavosteliaceae</taxon>
        <taxon>Planoprotostelium</taxon>
    </lineage>
</organism>
<dbReference type="EMBL" id="MDYQ01000094">
    <property type="protein sequence ID" value="PRP82896.1"/>
    <property type="molecule type" value="Genomic_DNA"/>
</dbReference>
<evidence type="ECO:0000313" key="2">
    <source>
        <dbReference type="Proteomes" id="UP000241769"/>
    </source>
</evidence>
<name>A0A2P6NG13_9EUKA</name>
<gene>
    <name evidence="1" type="ORF">PROFUN_04759</name>
</gene>
<protein>
    <submittedName>
        <fullName evidence="1">Uncharacterized protein</fullName>
    </submittedName>
</protein>
<dbReference type="InParanoid" id="A0A2P6NG13"/>
<proteinExistence type="predicted"/>
<evidence type="ECO:0000313" key="1">
    <source>
        <dbReference type="EMBL" id="PRP82896.1"/>
    </source>
</evidence>
<comment type="caution">
    <text evidence="1">The sequence shown here is derived from an EMBL/GenBank/DDBJ whole genome shotgun (WGS) entry which is preliminary data.</text>
</comment>
<sequence length="142" mass="16935">MISNIILDFNLWTKFGRCNTEFVANEQCNKSAAIDLGPNLNALLLRLRRRKKIDDHVVYGHHIRTKQFNESLFIKNDFKPKKAKFSLTFLRVFQLVNDVKCWAQHQSTRSECNIHWIERRGKMYLNWSAKKLKSPREGWKQK</sequence>